<dbReference type="Gene3D" id="1.10.10.10">
    <property type="entry name" value="Winged helix-like DNA-binding domain superfamily/Winged helix DNA-binding domain"/>
    <property type="match status" value="1"/>
</dbReference>
<dbReference type="InterPro" id="IPR013249">
    <property type="entry name" value="RNA_pol_sigma70_r4_t2"/>
</dbReference>
<gene>
    <name evidence="7" type="ORF">HPS55_03925</name>
</gene>
<dbReference type="EMBL" id="JABKKE010000004">
    <property type="protein sequence ID" value="NPE13482.1"/>
    <property type="molecule type" value="Genomic_DNA"/>
</dbReference>
<dbReference type="SUPFAM" id="SSF88659">
    <property type="entry name" value="Sigma3 and sigma4 domains of RNA polymerase sigma factors"/>
    <property type="match status" value="1"/>
</dbReference>
<dbReference type="InterPro" id="IPR007627">
    <property type="entry name" value="RNA_pol_sigma70_r2"/>
</dbReference>
<dbReference type="InterPro" id="IPR036388">
    <property type="entry name" value="WH-like_DNA-bd_sf"/>
</dbReference>
<dbReference type="PANTHER" id="PTHR43133:SF63">
    <property type="entry name" value="RNA POLYMERASE SIGMA FACTOR FECI-RELATED"/>
    <property type="match status" value="1"/>
</dbReference>
<feature type="domain" description="RNA polymerase sigma-70 region 2" evidence="5">
    <location>
        <begin position="6"/>
        <end position="68"/>
    </location>
</feature>
<comment type="similarity">
    <text evidence="1">Belongs to the sigma-70 factor family. ECF subfamily.</text>
</comment>
<dbReference type="GeneID" id="82156908"/>
<keyword evidence="3" id="KW-0731">Sigma factor</keyword>
<comment type="caution">
    <text evidence="7">The sequence shown here is derived from an EMBL/GenBank/DDBJ whole genome shotgun (WGS) entry which is preliminary data.</text>
</comment>
<evidence type="ECO:0000256" key="4">
    <source>
        <dbReference type="ARBA" id="ARBA00023163"/>
    </source>
</evidence>
<dbReference type="NCBIfam" id="TIGR02937">
    <property type="entry name" value="sigma70-ECF"/>
    <property type="match status" value="1"/>
</dbReference>
<keyword evidence="2" id="KW-0805">Transcription regulation</keyword>
<name>A0ABX2ARY4_9BACT</name>
<dbReference type="RefSeq" id="WP_172324703.1">
    <property type="nucleotide sequence ID" value="NZ_CASGIA010000006.1"/>
</dbReference>
<evidence type="ECO:0000256" key="3">
    <source>
        <dbReference type="ARBA" id="ARBA00023082"/>
    </source>
</evidence>
<organism evidence="7 8">
    <name type="scientific">Xylanibacter rodentium</name>
    <dbReference type="NCBI Taxonomy" id="2736289"/>
    <lineage>
        <taxon>Bacteria</taxon>
        <taxon>Pseudomonadati</taxon>
        <taxon>Bacteroidota</taxon>
        <taxon>Bacteroidia</taxon>
        <taxon>Bacteroidales</taxon>
        <taxon>Prevotellaceae</taxon>
        <taxon>Xylanibacter</taxon>
    </lineage>
</organism>
<evidence type="ECO:0000313" key="8">
    <source>
        <dbReference type="Proteomes" id="UP001193734"/>
    </source>
</evidence>
<protein>
    <submittedName>
        <fullName evidence="7">Sigma-70 family RNA polymerase sigma factor</fullName>
    </submittedName>
</protein>
<proteinExistence type="inferred from homology"/>
<sequence length="169" mass="19462">MLVEYYAGHRDELIKFIAARLGSVPDAEDLLHDVFLQLLTTENIISTVTLSGLVYTMIRNRITDRFRRMAIYREYENASKLEHSATFNANGTAIYSPAESRLAMRDITEHIEHGLAGIPENCREIYRMHIYAGMKTGEISRQTGDNYRSVEHRLGKARIYIRTYLSQCV</sequence>
<keyword evidence="8" id="KW-1185">Reference proteome</keyword>
<dbReference type="InterPro" id="IPR013325">
    <property type="entry name" value="RNA_pol_sigma_r2"/>
</dbReference>
<dbReference type="InterPro" id="IPR013324">
    <property type="entry name" value="RNA_pol_sigma_r3/r4-like"/>
</dbReference>
<evidence type="ECO:0000313" key="7">
    <source>
        <dbReference type="EMBL" id="NPE13482.1"/>
    </source>
</evidence>
<evidence type="ECO:0000259" key="5">
    <source>
        <dbReference type="Pfam" id="PF04542"/>
    </source>
</evidence>
<feature type="domain" description="RNA polymerase sigma factor 70 region 4 type 2" evidence="6">
    <location>
        <begin position="115"/>
        <end position="158"/>
    </location>
</feature>
<evidence type="ECO:0000256" key="1">
    <source>
        <dbReference type="ARBA" id="ARBA00010641"/>
    </source>
</evidence>
<evidence type="ECO:0000256" key="2">
    <source>
        <dbReference type="ARBA" id="ARBA00023015"/>
    </source>
</evidence>
<keyword evidence="4" id="KW-0804">Transcription</keyword>
<dbReference type="Pfam" id="PF04542">
    <property type="entry name" value="Sigma70_r2"/>
    <property type="match status" value="1"/>
</dbReference>
<evidence type="ECO:0000259" key="6">
    <source>
        <dbReference type="Pfam" id="PF08281"/>
    </source>
</evidence>
<dbReference type="Pfam" id="PF08281">
    <property type="entry name" value="Sigma70_r4_2"/>
    <property type="match status" value="1"/>
</dbReference>
<dbReference type="SUPFAM" id="SSF88946">
    <property type="entry name" value="Sigma2 domain of RNA polymerase sigma factors"/>
    <property type="match status" value="1"/>
</dbReference>
<dbReference type="InterPro" id="IPR014284">
    <property type="entry name" value="RNA_pol_sigma-70_dom"/>
</dbReference>
<dbReference type="Gene3D" id="1.10.1740.10">
    <property type="match status" value="1"/>
</dbReference>
<dbReference type="PANTHER" id="PTHR43133">
    <property type="entry name" value="RNA POLYMERASE ECF-TYPE SIGMA FACTO"/>
    <property type="match status" value="1"/>
</dbReference>
<dbReference type="Proteomes" id="UP001193734">
    <property type="component" value="Unassembled WGS sequence"/>
</dbReference>
<accession>A0ABX2ARY4</accession>
<reference evidence="7 8" key="1">
    <citation type="submission" date="2020-05" db="EMBL/GenBank/DDBJ databases">
        <title>Distinct polysaccharide utilization as determinants for interspecies competition between intestinal Prevotella spp.</title>
        <authorList>
            <person name="Galvez E.J.C."/>
            <person name="Iljazovic A."/>
            <person name="Strowig T."/>
        </authorList>
    </citation>
    <scope>NUCLEOTIDE SEQUENCE [LARGE SCALE GENOMIC DNA]</scope>
    <source>
        <strain evidence="7 8">PROD</strain>
    </source>
</reference>
<dbReference type="InterPro" id="IPR039425">
    <property type="entry name" value="RNA_pol_sigma-70-like"/>
</dbReference>